<evidence type="ECO:0000256" key="1">
    <source>
        <dbReference type="SAM" id="MobiDB-lite"/>
    </source>
</evidence>
<dbReference type="OrthoDB" id="4891577at2759"/>
<evidence type="ECO:0000313" key="2">
    <source>
        <dbReference type="EMBL" id="OTA08447.1"/>
    </source>
</evidence>
<accession>A0A2H2ZM95</accession>
<feature type="compositionally biased region" description="Polar residues" evidence="1">
    <location>
        <begin position="78"/>
        <end position="89"/>
    </location>
</feature>
<feature type="region of interest" description="Disordered" evidence="1">
    <location>
        <begin position="1"/>
        <end position="89"/>
    </location>
</feature>
<protein>
    <submittedName>
        <fullName evidence="2">Uncharacterized protein</fullName>
    </submittedName>
</protein>
<proteinExistence type="predicted"/>
<dbReference type="EMBL" id="LFMI01000849">
    <property type="protein sequence ID" value="OTA08447.1"/>
    <property type="molecule type" value="Genomic_DNA"/>
</dbReference>
<dbReference type="AlphaFoldDB" id="A0A2H2ZM95"/>
<feature type="compositionally biased region" description="Polar residues" evidence="1">
    <location>
        <begin position="1"/>
        <end position="10"/>
    </location>
</feature>
<evidence type="ECO:0000313" key="3">
    <source>
        <dbReference type="Proteomes" id="UP000219286"/>
    </source>
</evidence>
<dbReference type="Proteomes" id="UP000219286">
    <property type="component" value="Unassembled WGS sequence"/>
</dbReference>
<name>A0A2H2ZM95_TRIPA</name>
<sequence>MSSRSANHYGNSRDNDTRGAQSATFNHLPDSPSYSLNRFAAGQPQSRPPPGLNQAVTEAKAVADGQARASAKIRTFDTRFNNSNRPPEG</sequence>
<gene>
    <name evidence="2" type="ORF">A9Z42_0001280</name>
</gene>
<organism evidence="2 3">
    <name type="scientific">Trichoderma parareesei</name>
    <name type="common">Filamentous fungus</name>
    <dbReference type="NCBI Taxonomy" id="858221"/>
    <lineage>
        <taxon>Eukaryota</taxon>
        <taxon>Fungi</taxon>
        <taxon>Dikarya</taxon>
        <taxon>Ascomycota</taxon>
        <taxon>Pezizomycotina</taxon>
        <taxon>Sordariomycetes</taxon>
        <taxon>Hypocreomycetidae</taxon>
        <taxon>Hypocreales</taxon>
        <taxon>Hypocreaceae</taxon>
        <taxon>Trichoderma</taxon>
    </lineage>
</organism>
<comment type="caution">
    <text evidence="2">The sequence shown here is derived from an EMBL/GenBank/DDBJ whole genome shotgun (WGS) entry which is preliminary data.</text>
</comment>
<reference evidence="2 3" key="1">
    <citation type="journal article" date="2015" name="Genome Announc.">
        <title>Genome sequence and annotation of Trichoderma parareesei, the ancestor of the cellulase producer Trichoderma reesei.</title>
        <authorList>
            <person name="Yang D."/>
            <person name="Pomraning K."/>
            <person name="Kopchinskiy A."/>
            <person name="Karimi Aghcheh R."/>
            <person name="Atanasova L."/>
            <person name="Chenthamara K."/>
            <person name="Baker S.E."/>
            <person name="Zhang R."/>
            <person name="Shen Q."/>
            <person name="Freitag M."/>
            <person name="Kubicek C.P."/>
            <person name="Druzhinina I.S."/>
        </authorList>
    </citation>
    <scope>NUCLEOTIDE SEQUENCE [LARGE SCALE GENOMIC DNA]</scope>
    <source>
        <strain evidence="2 3">CBS 125925</strain>
    </source>
</reference>
<keyword evidence="3" id="KW-1185">Reference proteome</keyword>